<organism evidence="1 2">
    <name type="scientific">Zasmidium cellare ATCC 36951</name>
    <dbReference type="NCBI Taxonomy" id="1080233"/>
    <lineage>
        <taxon>Eukaryota</taxon>
        <taxon>Fungi</taxon>
        <taxon>Dikarya</taxon>
        <taxon>Ascomycota</taxon>
        <taxon>Pezizomycotina</taxon>
        <taxon>Dothideomycetes</taxon>
        <taxon>Dothideomycetidae</taxon>
        <taxon>Mycosphaerellales</taxon>
        <taxon>Mycosphaerellaceae</taxon>
        <taxon>Zasmidium</taxon>
    </lineage>
</organism>
<dbReference type="GeneID" id="54565867"/>
<name>A0A6A6CKE5_ZASCE</name>
<evidence type="ECO:0000313" key="1">
    <source>
        <dbReference type="EMBL" id="KAF2167511.1"/>
    </source>
</evidence>
<sequence>MDTEQYIDATLNATDKWLERHQEELERKLAWVRAIRQTRWEQATRPAALTAIPSLPQEIKDSMFDVLAEGYGPIKITGDTVDDVVKVANQLVGPSAQAQSFRGDMQDALMRTCALVVSPAQLLRVLETQDRAPILRSRLQKARRVVMQVSLQASSAVSHAGFATQQQRRALWEAVNAIQLMTEIRRESSPQLKSLRVQISIATLGDNPQIGLEDTNTKPLQAFDYSRLPDGSDLRYVLEYIIKVMQTIVSEGSVERTLQLRARRYWSGSSYSSWDGKEIAVKGKIVDGILQEANPTYRAISAASHQPLPRRSNVILRNPLAHLRAEEEAHLPQPHAILNLDKRRTLQDSATHTKMSGLNIGQCLDATPEQLQQRIDEMRREIEWIEKLREQKSLADVVDQLAGIPEELTEMVLDLAAERHGPIKYRGEVDDLVAIAARGILGGSDPVRKLAPIMEEALLKKATIIVNSTDAALVTSPDPHRPVPQLCRYLKRVRHLVIPIAMQDTAPTQFMQSQQHATFRATIQLIKDLTDTRRENAFCPHLESICIQPSVAAAGNDPRNAFQGLETAFNAAQAPNGSELRPILQHIIHELQGVSVDRMFQVAVRCFWAGSSYSTWAGECLKVKSQSVDDILREAQDSQRWEQVG</sequence>
<reference evidence="1" key="1">
    <citation type="journal article" date="2020" name="Stud. Mycol.">
        <title>101 Dothideomycetes genomes: a test case for predicting lifestyles and emergence of pathogens.</title>
        <authorList>
            <person name="Haridas S."/>
            <person name="Albert R."/>
            <person name="Binder M."/>
            <person name="Bloem J."/>
            <person name="Labutti K."/>
            <person name="Salamov A."/>
            <person name="Andreopoulos B."/>
            <person name="Baker S."/>
            <person name="Barry K."/>
            <person name="Bills G."/>
            <person name="Bluhm B."/>
            <person name="Cannon C."/>
            <person name="Castanera R."/>
            <person name="Culley D."/>
            <person name="Daum C."/>
            <person name="Ezra D."/>
            <person name="Gonzalez J."/>
            <person name="Henrissat B."/>
            <person name="Kuo A."/>
            <person name="Liang C."/>
            <person name="Lipzen A."/>
            <person name="Lutzoni F."/>
            <person name="Magnuson J."/>
            <person name="Mondo S."/>
            <person name="Nolan M."/>
            <person name="Ohm R."/>
            <person name="Pangilinan J."/>
            <person name="Park H.-J."/>
            <person name="Ramirez L."/>
            <person name="Alfaro M."/>
            <person name="Sun H."/>
            <person name="Tritt A."/>
            <person name="Yoshinaga Y."/>
            <person name="Zwiers L.-H."/>
            <person name="Turgeon B."/>
            <person name="Goodwin S."/>
            <person name="Spatafora J."/>
            <person name="Crous P."/>
            <person name="Grigoriev I."/>
        </authorList>
    </citation>
    <scope>NUCLEOTIDE SEQUENCE</scope>
    <source>
        <strain evidence="1">ATCC 36951</strain>
    </source>
</reference>
<protein>
    <submittedName>
        <fullName evidence="1">Uncharacterized protein</fullName>
    </submittedName>
</protein>
<gene>
    <name evidence="1" type="ORF">M409DRAFT_54110</name>
</gene>
<accession>A0A6A6CKE5</accession>
<dbReference type="RefSeq" id="XP_033668400.1">
    <property type="nucleotide sequence ID" value="XM_033812595.1"/>
</dbReference>
<dbReference type="EMBL" id="ML993593">
    <property type="protein sequence ID" value="KAF2167511.1"/>
    <property type="molecule type" value="Genomic_DNA"/>
</dbReference>
<dbReference type="AlphaFoldDB" id="A0A6A6CKE5"/>
<keyword evidence="2" id="KW-1185">Reference proteome</keyword>
<evidence type="ECO:0000313" key="2">
    <source>
        <dbReference type="Proteomes" id="UP000799537"/>
    </source>
</evidence>
<dbReference type="Proteomes" id="UP000799537">
    <property type="component" value="Unassembled WGS sequence"/>
</dbReference>
<proteinExistence type="predicted"/>